<reference evidence="3" key="1">
    <citation type="submission" date="2020-11" db="EMBL/GenBank/DDBJ databases">
        <authorList>
            <person name="Tran Van P."/>
        </authorList>
    </citation>
    <scope>NUCLEOTIDE SEQUENCE</scope>
</reference>
<evidence type="ECO:0000313" key="3">
    <source>
        <dbReference type="EMBL" id="CAD7567976.1"/>
    </source>
</evidence>
<dbReference type="InterPro" id="IPR056499">
    <property type="entry name" value="Beta-prop_HPS5-like"/>
</dbReference>
<evidence type="ECO:0000256" key="1">
    <source>
        <dbReference type="SAM" id="MobiDB-lite"/>
    </source>
</evidence>
<dbReference type="PANTHER" id="PTHR23287:SF18">
    <property type="entry name" value="BLOC-2 COMPLEX MEMBER HPS5"/>
    <property type="match status" value="1"/>
</dbReference>
<dbReference type="GO" id="GO:0048066">
    <property type="term" value="P:developmental pigmentation"/>
    <property type="evidence" value="ECO:0007669"/>
    <property type="project" value="TreeGrafter"/>
</dbReference>
<sequence>MEVSILFIKSDSRKSHKMSCKMWHDNGGKKVSVSVTKVIEDTRTGVNEEPRLQSHIVLHVCAWPQWLGVLIMAEQGSSYPTDAAVKDDKERDCIRDQSAAAGIDCVTCSVELRAHSGVMDGAITQLSISPNEKMFVVATLKGVVCVLEQNEGRGARRVLVSNEHQGSEVTALQWNSSSSEIFIADDAGRVSVLTVSVFTTKTIFQTPSFQLMQLDSRVVQLDWYSDLLLVSTLSRSYLCDTVREQYRQLGQKLREGEYGSCFFSTVDQPLPSLASGQRSGSFRSIDDTQESRNSYEGLKNVKMFCARPGSRVWEVNLNGTVVSTHQFKEALAIPPTHLDSKLNDTESIRKISSLLQELKKHAIERPKQLATKLKSGIFLVGNSHAYEEEENSLQSKYKGFSKEGVKLKQSKEKTRSSSVSPKLPRRRKPPLDTSSLVKSETSGSTTSLPDSLDKSSKSLMVTEANPINAGKTTLTGDIPFQPMTSPEAIQALKEIGHSVSGKLVTGTRALKEKWQMFEGKMKLLHREPTVELLDVKPQDYIEDQTSLTEEDELNGKKSDIVYDKKKDVPKRFPLDCWVDEGESKCVARQRSNSLFLSYVDKSLDRVQAVVSSLKSSKLGVFMVKAYEELNQEPECSCCCGYPGPQPPEPKFTEIGALIFEHLLAQERSEIPNWNLIKVFVSFPDPCRDQIACHKSGISGNDQGKSGKKLGISLVKLSRHHGGVSERKRLYEIKGGRVVEDGGILLNRPDHRLETRFQMGKNIKWAGLQHFDVIAEEVGIAVSWWCQLGSMTSGMGEGMWRHFLRLKSSDPIDSVLPLIVHLGEVSALEERLSEMSLYWGQAFDYIVKYNSGLCLNCGQTVPWASGSIGITWSSIGALAVKGLGPQETLKLLMKYSDKIKPGELDARFYQSCIFSAIIDNHATGLRDKVVNMVHGKLENSSSSTALISTKVAPTLQEALLVDLEKAPQLVSHHQDHHWGARVEFKTGVCPCCTLPLDTTVLLHDGGLTVFRCGHAYHTVCIRHRQPSLLCLVCEKLGIKQRELAAA</sequence>
<dbReference type="Gene3D" id="2.130.10.10">
    <property type="entry name" value="YVTN repeat-like/Quinoprotein amine dehydrogenase"/>
    <property type="match status" value="1"/>
</dbReference>
<proteinExistence type="predicted"/>
<name>A0A7R9IW16_TIMCA</name>
<dbReference type="PANTHER" id="PTHR23287">
    <property type="entry name" value="RUBY-EYE2-LIKE PROTEIN"/>
    <property type="match status" value="1"/>
</dbReference>
<gene>
    <name evidence="3" type="ORF">TCMB3V08_LOCUS752</name>
</gene>
<feature type="compositionally biased region" description="Polar residues" evidence="1">
    <location>
        <begin position="432"/>
        <end position="443"/>
    </location>
</feature>
<organism evidence="3">
    <name type="scientific">Timema californicum</name>
    <name type="common">California timema</name>
    <name type="synonym">Walking stick</name>
    <dbReference type="NCBI Taxonomy" id="61474"/>
    <lineage>
        <taxon>Eukaryota</taxon>
        <taxon>Metazoa</taxon>
        <taxon>Ecdysozoa</taxon>
        <taxon>Arthropoda</taxon>
        <taxon>Hexapoda</taxon>
        <taxon>Insecta</taxon>
        <taxon>Pterygota</taxon>
        <taxon>Neoptera</taxon>
        <taxon>Polyneoptera</taxon>
        <taxon>Phasmatodea</taxon>
        <taxon>Timematodea</taxon>
        <taxon>Timematoidea</taxon>
        <taxon>Timematidae</taxon>
        <taxon>Timema</taxon>
    </lineage>
</organism>
<dbReference type="EMBL" id="OE179196">
    <property type="protein sequence ID" value="CAD7567976.1"/>
    <property type="molecule type" value="Genomic_DNA"/>
</dbReference>
<evidence type="ECO:0000259" key="2">
    <source>
        <dbReference type="Pfam" id="PF23756"/>
    </source>
</evidence>
<feature type="region of interest" description="Disordered" evidence="1">
    <location>
        <begin position="404"/>
        <end position="455"/>
    </location>
</feature>
<protein>
    <submittedName>
        <fullName evidence="3">(California timema) hypothetical protein</fullName>
    </submittedName>
</protein>
<accession>A0A7R9IW16</accession>
<dbReference type="Pfam" id="PF23756">
    <property type="entry name" value="Beta-prop_HPS5"/>
    <property type="match status" value="1"/>
</dbReference>
<dbReference type="InterPro" id="IPR015943">
    <property type="entry name" value="WD40/YVTN_repeat-like_dom_sf"/>
</dbReference>
<dbReference type="GO" id="GO:0005737">
    <property type="term" value="C:cytoplasm"/>
    <property type="evidence" value="ECO:0007669"/>
    <property type="project" value="TreeGrafter"/>
</dbReference>
<feature type="domain" description="HPS5-like beta-propeller" evidence="2">
    <location>
        <begin position="119"/>
        <end position="344"/>
    </location>
</feature>
<dbReference type="InterPro" id="IPR036322">
    <property type="entry name" value="WD40_repeat_dom_sf"/>
</dbReference>
<dbReference type="SUPFAM" id="SSF50978">
    <property type="entry name" value="WD40 repeat-like"/>
    <property type="match status" value="1"/>
</dbReference>
<feature type="compositionally biased region" description="Basic and acidic residues" evidence="1">
    <location>
        <begin position="404"/>
        <end position="415"/>
    </location>
</feature>
<dbReference type="AlphaFoldDB" id="A0A7R9IW16"/>